<feature type="transmembrane region" description="Helical" evidence="9">
    <location>
        <begin position="301"/>
        <end position="320"/>
    </location>
</feature>
<sequence length="571" mass="62194">MAANTAAGYQAEPSSEKHVATGEGIAPDDASPNGSDPEKFNDPHMRQLAGSISYADEEDPVNRQHNPLAQKLRSRHMQMIAIGGSIGAGLFVGSGGALHNGGPGSVLIGFIIVGFMLLCTMQALGELTVLYPVNGAFYTYIVRFVDPSWGFAVGWDYAIGWLTVLPFELTAASITIQYWRDDIHVSVWISIFLFFLVVIQVFGVRGYGEVEFVLALIKIVACTGFIIFGIVVDCGGVPSDNRGYIGAHYWHDPGAFRNGFKGFCSVFVTAAFAFGGTELVGLAAAEAADPQRSLPKATRQVFWRIATFYILSLFIVGLIVPSDSQDLLGASGANTKASPFVLAIKYAGVKGLPSVMNAVITISVISVANSCTYGSSRTMQALAARGMGPRFLMYVDKKGRPVWCIVVQLLFGCLAYIGEAHASGTIFTWLLALSGLSFFFLWFSINLAHVRFRHGWYAHGFTKEQLPYRAAFGITGSYIGVALNALAMIATFYTSLFPLGSSPDAETFFENYLAAPIVLALYVFWKIWSRDWKMWVRAEDMNVTVGIRRGSLEMAAEKGRSGWMKALRVFI</sequence>
<evidence type="ECO:0000256" key="4">
    <source>
        <dbReference type="ARBA" id="ARBA00022692"/>
    </source>
</evidence>
<keyword evidence="2" id="KW-0813">Transport</keyword>
<dbReference type="Gene3D" id="1.20.1740.10">
    <property type="entry name" value="Amino acid/polyamine transporter I"/>
    <property type="match status" value="1"/>
</dbReference>
<keyword evidence="6 9" id="KW-1133">Transmembrane helix</keyword>
<dbReference type="PANTHER" id="PTHR43341:SF1">
    <property type="entry name" value="GENERAL AMINO-ACID PERMEASE GAP1"/>
    <property type="match status" value="1"/>
</dbReference>
<feature type="transmembrane region" description="Helical" evidence="9">
    <location>
        <begin position="212"/>
        <end position="232"/>
    </location>
</feature>
<comment type="caution">
    <text evidence="11">The sequence shown here is derived from an EMBL/GenBank/DDBJ whole genome shotgun (WGS) entry which is preliminary data.</text>
</comment>
<keyword evidence="3" id="KW-1003">Cell membrane</keyword>
<feature type="transmembrane region" description="Helical" evidence="9">
    <location>
        <begin position="512"/>
        <end position="528"/>
    </location>
</feature>
<dbReference type="Proteomes" id="UP001345827">
    <property type="component" value="Unassembled WGS sequence"/>
</dbReference>
<dbReference type="GO" id="GO:0005886">
    <property type="term" value="C:plasma membrane"/>
    <property type="evidence" value="ECO:0007669"/>
    <property type="project" value="UniProtKB-SubCell"/>
</dbReference>
<evidence type="ECO:0000313" key="11">
    <source>
        <dbReference type="EMBL" id="KAK5530084.1"/>
    </source>
</evidence>
<dbReference type="FunFam" id="1.20.1740.10:FF:000017">
    <property type="entry name" value="Amino acid permease"/>
    <property type="match status" value="1"/>
</dbReference>
<feature type="transmembrane region" description="Helical" evidence="9">
    <location>
        <begin position="400"/>
        <end position="418"/>
    </location>
</feature>
<dbReference type="PIRSF" id="PIRSF006060">
    <property type="entry name" value="AA_transporter"/>
    <property type="match status" value="1"/>
</dbReference>
<dbReference type="AlphaFoldDB" id="A0AAV9PZR2"/>
<organism evidence="11 12">
    <name type="scientific">Vermiconidia calcicola</name>
    <dbReference type="NCBI Taxonomy" id="1690605"/>
    <lineage>
        <taxon>Eukaryota</taxon>
        <taxon>Fungi</taxon>
        <taxon>Dikarya</taxon>
        <taxon>Ascomycota</taxon>
        <taxon>Pezizomycotina</taxon>
        <taxon>Dothideomycetes</taxon>
        <taxon>Dothideomycetidae</taxon>
        <taxon>Mycosphaerellales</taxon>
        <taxon>Extremaceae</taxon>
        <taxon>Vermiconidia</taxon>
    </lineage>
</organism>
<evidence type="ECO:0000256" key="2">
    <source>
        <dbReference type="ARBA" id="ARBA00022448"/>
    </source>
</evidence>
<evidence type="ECO:0000256" key="5">
    <source>
        <dbReference type="ARBA" id="ARBA00022970"/>
    </source>
</evidence>
<dbReference type="EMBL" id="JAXLQG010000020">
    <property type="protein sequence ID" value="KAK5530084.1"/>
    <property type="molecule type" value="Genomic_DNA"/>
</dbReference>
<feature type="transmembrane region" description="Helical" evidence="9">
    <location>
        <begin position="424"/>
        <end position="445"/>
    </location>
</feature>
<reference evidence="11 12" key="1">
    <citation type="submission" date="2023-06" db="EMBL/GenBank/DDBJ databases">
        <title>Black Yeasts Isolated from many extreme environments.</title>
        <authorList>
            <person name="Coleine C."/>
            <person name="Stajich J.E."/>
            <person name="Selbmann L."/>
        </authorList>
    </citation>
    <scope>NUCLEOTIDE SEQUENCE [LARGE SCALE GENOMIC DNA]</scope>
    <source>
        <strain evidence="11 12">CCFEE 5887</strain>
    </source>
</reference>
<name>A0AAV9PZR2_9PEZI</name>
<feature type="transmembrane region" description="Helical" evidence="9">
    <location>
        <begin position="104"/>
        <end position="121"/>
    </location>
</feature>
<comment type="subcellular location">
    <subcellularLocation>
        <location evidence="1">Cell membrane</location>
        <topology evidence="1">Multi-pass membrane protein</topology>
    </subcellularLocation>
</comment>
<feature type="transmembrane region" description="Helical" evidence="9">
    <location>
        <begin position="79"/>
        <end position="98"/>
    </location>
</feature>
<dbReference type="GO" id="GO:0015171">
    <property type="term" value="F:amino acid transmembrane transporter activity"/>
    <property type="evidence" value="ECO:0007669"/>
    <property type="project" value="TreeGrafter"/>
</dbReference>
<dbReference type="PANTHER" id="PTHR43341">
    <property type="entry name" value="AMINO ACID PERMEASE"/>
    <property type="match status" value="1"/>
</dbReference>
<feature type="transmembrane region" description="Helical" evidence="9">
    <location>
        <begin position="466"/>
        <end position="492"/>
    </location>
</feature>
<feature type="transmembrane region" description="Helical" evidence="9">
    <location>
        <begin position="355"/>
        <end position="375"/>
    </location>
</feature>
<evidence type="ECO:0000259" key="10">
    <source>
        <dbReference type="Pfam" id="PF00324"/>
    </source>
</evidence>
<evidence type="ECO:0000256" key="9">
    <source>
        <dbReference type="SAM" id="Phobius"/>
    </source>
</evidence>
<accession>A0AAV9PZR2</accession>
<feature type="domain" description="Amino acid permease/ SLC12A" evidence="10">
    <location>
        <begin position="76"/>
        <end position="536"/>
    </location>
</feature>
<evidence type="ECO:0000256" key="8">
    <source>
        <dbReference type="SAM" id="MobiDB-lite"/>
    </source>
</evidence>
<evidence type="ECO:0000256" key="3">
    <source>
        <dbReference type="ARBA" id="ARBA00022475"/>
    </source>
</evidence>
<keyword evidence="7 9" id="KW-0472">Membrane</keyword>
<feature type="region of interest" description="Disordered" evidence="8">
    <location>
        <begin position="1"/>
        <end position="43"/>
    </location>
</feature>
<dbReference type="InterPro" id="IPR050524">
    <property type="entry name" value="APC_YAT"/>
</dbReference>
<keyword evidence="4 9" id="KW-0812">Transmembrane</keyword>
<proteinExistence type="predicted"/>
<evidence type="ECO:0000256" key="7">
    <source>
        <dbReference type="ARBA" id="ARBA00023136"/>
    </source>
</evidence>
<keyword evidence="5" id="KW-0029">Amino-acid transport</keyword>
<dbReference type="Pfam" id="PF00324">
    <property type="entry name" value="AA_permease"/>
    <property type="match status" value="1"/>
</dbReference>
<dbReference type="NCBIfam" id="TIGR00913">
    <property type="entry name" value="2A0310"/>
    <property type="match status" value="1"/>
</dbReference>
<feature type="transmembrane region" description="Helical" evidence="9">
    <location>
        <begin position="157"/>
        <end position="178"/>
    </location>
</feature>
<evidence type="ECO:0000256" key="6">
    <source>
        <dbReference type="ARBA" id="ARBA00022989"/>
    </source>
</evidence>
<dbReference type="InterPro" id="IPR004841">
    <property type="entry name" value="AA-permease/SLC12A_dom"/>
</dbReference>
<dbReference type="InterPro" id="IPR004840">
    <property type="entry name" value="Amino_acid_permease_CS"/>
</dbReference>
<dbReference type="InterPro" id="IPR004762">
    <property type="entry name" value="Amino_acid_permease_fungi"/>
</dbReference>
<gene>
    <name evidence="11" type="ORF">LTR25_009329</name>
</gene>
<evidence type="ECO:0000256" key="1">
    <source>
        <dbReference type="ARBA" id="ARBA00004651"/>
    </source>
</evidence>
<dbReference type="PROSITE" id="PS00218">
    <property type="entry name" value="AMINO_ACID_PERMEASE_1"/>
    <property type="match status" value="1"/>
</dbReference>
<protein>
    <recommendedName>
        <fullName evidence="10">Amino acid permease/ SLC12A domain-containing protein</fullName>
    </recommendedName>
</protein>
<feature type="transmembrane region" description="Helical" evidence="9">
    <location>
        <begin position="185"/>
        <end position="206"/>
    </location>
</feature>
<evidence type="ECO:0000313" key="12">
    <source>
        <dbReference type="Proteomes" id="UP001345827"/>
    </source>
</evidence>
<keyword evidence="12" id="KW-1185">Reference proteome</keyword>